<reference evidence="2" key="2">
    <citation type="submission" date="2018-08" db="UniProtKB">
        <authorList>
            <consortium name="EnsemblPlants"/>
        </authorList>
    </citation>
    <scope>IDENTIFICATION</scope>
    <source>
        <strain evidence="2">Yugu1</strain>
    </source>
</reference>
<dbReference type="AlphaFoldDB" id="K3XRB6"/>
<evidence type="ECO:0000256" key="1">
    <source>
        <dbReference type="SAM" id="MobiDB-lite"/>
    </source>
</evidence>
<dbReference type="Gramene" id="KQL07274">
    <property type="protein sequence ID" value="KQL07274"/>
    <property type="gene ID" value="SETIT_004457mg"/>
</dbReference>
<dbReference type="InParanoid" id="K3XRB6"/>
<reference evidence="3" key="1">
    <citation type="journal article" date="2012" name="Nat. Biotechnol.">
        <title>Reference genome sequence of the model plant Setaria.</title>
        <authorList>
            <person name="Bennetzen J.L."/>
            <person name="Schmutz J."/>
            <person name="Wang H."/>
            <person name="Percifield R."/>
            <person name="Hawkins J."/>
            <person name="Pontaroli A.C."/>
            <person name="Estep M."/>
            <person name="Feng L."/>
            <person name="Vaughn J.N."/>
            <person name="Grimwood J."/>
            <person name="Jenkins J."/>
            <person name="Barry K."/>
            <person name="Lindquist E."/>
            <person name="Hellsten U."/>
            <person name="Deshpande S."/>
            <person name="Wang X."/>
            <person name="Wu X."/>
            <person name="Mitros T."/>
            <person name="Triplett J."/>
            <person name="Yang X."/>
            <person name="Ye C.Y."/>
            <person name="Mauro-Herrera M."/>
            <person name="Wang L."/>
            <person name="Li P."/>
            <person name="Sharma M."/>
            <person name="Sharma R."/>
            <person name="Ronald P.C."/>
            <person name="Panaud O."/>
            <person name="Kellogg E.A."/>
            <person name="Brutnell T.P."/>
            <person name="Doust A.N."/>
            <person name="Tuskan G.A."/>
            <person name="Rokhsar D."/>
            <person name="Devos K.M."/>
        </authorList>
    </citation>
    <scope>NUCLEOTIDE SEQUENCE [LARGE SCALE GENOMIC DNA]</scope>
    <source>
        <strain evidence="3">cv. Yugu1</strain>
    </source>
</reference>
<dbReference type="Proteomes" id="UP000004995">
    <property type="component" value="Unassembled WGS sequence"/>
</dbReference>
<proteinExistence type="predicted"/>
<evidence type="ECO:0000313" key="2">
    <source>
        <dbReference type="EnsemblPlants" id="KQL07274"/>
    </source>
</evidence>
<name>K3XRB6_SETIT</name>
<evidence type="ECO:0000313" key="3">
    <source>
        <dbReference type="Proteomes" id="UP000004995"/>
    </source>
</evidence>
<dbReference type="OMA" id="YKKYDRA"/>
<dbReference type="HOGENOM" id="CLU_2546910_0_0_1"/>
<keyword evidence="3" id="KW-1185">Reference proteome</keyword>
<sequence>MNILKRGWVRSYVRFSGLIDPEKARHAVAPRKPTNHSRSTGGDPYKKYDRAKAEKGRHKFRHDEVKTYLRDLLQGDDGGADYE</sequence>
<feature type="compositionally biased region" description="Basic residues" evidence="1">
    <location>
        <begin position="26"/>
        <end position="35"/>
    </location>
</feature>
<accession>K3XRB6</accession>
<feature type="region of interest" description="Disordered" evidence="1">
    <location>
        <begin position="24"/>
        <end position="59"/>
    </location>
</feature>
<feature type="compositionally biased region" description="Basic and acidic residues" evidence="1">
    <location>
        <begin position="44"/>
        <end position="54"/>
    </location>
</feature>
<dbReference type="EnsemblPlants" id="KQL07274">
    <property type="protein sequence ID" value="KQL07274"/>
    <property type="gene ID" value="SETIT_004457mg"/>
</dbReference>
<organism evidence="2 3">
    <name type="scientific">Setaria italica</name>
    <name type="common">Foxtail millet</name>
    <name type="synonym">Panicum italicum</name>
    <dbReference type="NCBI Taxonomy" id="4555"/>
    <lineage>
        <taxon>Eukaryota</taxon>
        <taxon>Viridiplantae</taxon>
        <taxon>Streptophyta</taxon>
        <taxon>Embryophyta</taxon>
        <taxon>Tracheophyta</taxon>
        <taxon>Spermatophyta</taxon>
        <taxon>Magnoliopsida</taxon>
        <taxon>Liliopsida</taxon>
        <taxon>Poales</taxon>
        <taxon>Poaceae</taxon>
        <taxon>PACMAD clade</taxon>
        <taxon>Panicoideae</taxon>
        <taxon>Panicodae</taxon>
        <taxon>Paniceae</taxon>
        <taxon>Cenchrinae</taxon>
        <taxon>Setaria</taxon>
    </lineage>
</organism>
<dbReference type="EMBL" id="AGNK02003333">
    <property type="status" value="NOT_ANNOTATED_CDS"/>
    <property type="molecule type" value="Genomic_DNA"/>
</dbReference>
<protein>
    <submittedName>
        <fullName evidence="2">Uncharacterized protein</fullName>
    </submittedName>
</protein>